<sequence>MTTEPRLMGAAGVAGFPISMQSLTKEKGQNILTPCLDTQNKSRLLWFKKRKKERRKKKEERRKKKEGLDLGGNMGTWRDHYVSADIWAHKLINSMKNFQARVKVHWTIVLMDRIQVSQHQLNILICLTKRVKEDDSNVEADDNFSQHQLIRLSVSSSVPSIELRTESVEPQRCTFNDANGYEDFSFRLQEDLREDECSSFFCNSSLSMDESYLNEYSPLFSYSNSPLFSSSSNSPLMKEPSLPARGSSSRVSVREVITTPIEDDESEGFYQKYSERMRWFDVLNHDRTHGISAILNKEIGSPCSLDNIELKDLSMPYISWSKNDKKKLLKSVESDFELVYVAQSCLTWEALHHQYRKVKFLCFTNCLFADNLAKDFETFQVLLERFLDEEKYLYRGKRAWNYVQARHASNTLLQVPKVTGQVGEEGETVDAKGVLKGIEKCIKAFGKFITIDRNKAWWKLKSSLGSYPSMENPRDLHLLADLTTTLRKKEVWLKDLQGKQRCWFNKVVKPMEESQKEAMLFTIIEMKLISRVLQMSIVSSSQLNWCQQKLNNIQFHRGRLFRTATGPLFPSS</sequence>
<dbReference type="InterPro" id="IPR012870">
    <property type="entry name" value="DUF1666"/>
</dbReference>
<reference evidence="1" key="1">
    <citation type="submission" date="2019-09" db="EMBL/GenBank/DDBJ databases">
        <title>Draft genome information of white flower Hibiscus syriacus.</title>
        <authorList>
            <person name="Kim Y.-M."/>
        </authorList>
    </citation>
    <scope>NUCLEOTIDE SEQUENCE [LARGE SCALE GENOMIC DNA]</scope>
    <source>
        <strain evidence="1">YM2019G1</strain>
    </source>
</reference>
<organism evidence="1 2">
    <name type="scientific">Hibiscus syriacus</name>
    <name type="common">Rose of Sharon</name>
    <dbReference type="NCBI Taxonomy" id="106335"/>
    <lineage>
        <taxon>Eukaryota</taxon>
        <taxon>Viridiplantae</taxon>
        <taxon>Streptophyta</taxon>
        <taxon>Embryophyta</taxon>
        <taxon>Tracheophyta</taxon>
        <taxon>Spermatophyta</taxon>
        <taxon>Magnoliopsida</taxon>
        <taxon>eudicotyledons</taxon>
        <taxon>Gunneridae</taxon>
        <taxon>Pentapetalae</taxon>
        <taxon>rosids</taxon>
        <taxon>malvids</taxon>
        <taxon>Malvales</taxon>
        <taxon>Malvaceae</taxon>
        <taxon>Malvoideae</taxon>
        <taxon>Hibiscus</taxon>
    </lineage>
</organism>
<keyword evidence="2" id="KW-1185">Reference proteome</keyword>
<dbReference type="PANTHER" id="PTHR46741">
    <property type="entry name" value="OS09G0413600 PROTEIN"/>
    <property type="match status" value="1"/>
</dbReference>
<comment type="caution">
    <text evidence="1">The sequence shown here is derived from an EMBL/GenBank/DDBJ whole genome shotgun (WGS) entry which is preliminary data.</text>
</comment>
<dbReference type="AlphaFoldDB" id="A0A6A2XF82"/>
<dbReference type="Proteomes" id="UP000436088">
    <property type="component" value="Unassembled WGS sequence"/>
</dbReference>
<protein>
    <submittedName>
        <fullName evidence="1">Starch synthase 2</fullName>
    </submittedName>
</protein>
<dbReference type="Pfam" id="PF07891">
    <property type="entry name" value="DUF1666"/>
    <property type="match status" value="1"/>
</dbReference>
<gene>
    <name evidence="1" type="ORF">F3Y22_tig00111769pilonHSYRG00283</name>
</gene>
<evidence type="ECO:0000313" key="1">
    <source>
        <dbReference type="EMBL" id="KAE8674028.1"/>
    </source>
</evidence>
<accession>A0A6A2XF82</accession>
<evidence type="ECO:0000313" key="2">
    <source>
        <dbReference type="Proteomes" id="UP000436088"/>
    </source>
</evidence>
<dbReference type="PANTHER" id="PTHR46741:SF7">
    <property type="entry name" value="TRANSMEMBRANE PROTEIN"/>
    <property type="match status" value="1"/>
</dbReference>
<dbReference type="EMBL" id="VEPZ02001421">
    <property type="protein sequence ID" value="KAE8674028.1"/>
    <property type="molecule type" value="Genomic_DNA"/>
</dbReference>
<name>A0A6A2XF82_HIBSY</name>
<proteinExistence type="predicted"/>